<dbReference type="PROSITE" id="PS50097">
    <property type="entry name" value="BTB"/>
    <property type="match status" value="1"/>
</dbReference>
<evidence type="ECO:0000259" key="2">
    <source>
        <dbReference type="PROSITE" id="PS50097"/>
    </source>
</evidence>
<keyword evidence="4" id="KW-1185">Reference proteome</keyword>
<gene>
    <name evidence="3" type="ORF">AFUS01_LOCUS47352</name>
</gene>
<evidence type="ECO:0000313" key="4">
    <source>
        <dbReference type="Proteomes" id="UP000708208"/>
    </source>
</evidence>
<organism evidence="3 4">
    <name type="scientific">Allacma fusca</name>
    <dbReference type="NCBI Taxonomy" id="39272"/>
    <lineage>
        <taxon>Eukaryota</taxon>
        <taxon>Metazoa</taxon>
        <taxon>Ecdysozoa</taxon>
        <taxon>Arthropoda</taxon>
        <taxon>Hexapoda</taxon>
        <taxon>Collembola</taxon>
        <taxon>Symphypleona</taxon>
        <taxon>Sminthuridae</taxon>
        <taxon>Allacma</taxon>
    </lineage>
</organism>
<comment type="caution">
    <text evidence="3">The sequence shown here is derived from an EMBL/GenBank/DDBJ whole genome shotgun (WGS) entry which is preliminary data.</text>
</comment>
<proteinExistence type="predicted"/>
<dbReference type="InterPro" id="IPR000210">
    <property type="entry name" value="BTB/POZ_dom"/>
</dbReference>
<evidence type="ECO:0000256" key="1">
    <source>
        <dbReference type="SAM" id="MobiDB-lite"/>
    </source>
</evidence>
<feature type="domain" description="BTB" evidence="2">
    <location>
        <begin position="37"/>
        <end position="111"/>
    </location>
</feature>
<reference evidence="3" key="1">
    <citation type="submission" date="2021-06" db="EMBL/GenBank/DDBJ databases">
        <authorList>
            <person name="Hodson N. C."/>
            <person name="Mongue J. A."/>
            <person name="Jaron S. K."/>
        </authorList>
    </citation>
    <scope>NUCLEOTIDE SEQUENCE</scope>
</reference>
<evidence type="ECO:0000313" key="3">
    <source>
        <dbReference type="EMBL" id="CAG7838375.1"/>
    </source>
</evidence>
<protein>
    <recommendedName>
        <fullName evidence="2">BTB domain-containing protein</fullName>
    </recommendedName>
</protein>
<sequence length="276" mass="30553">MVTENEATEKPAGSGEVDEEDEPENTISLMRDCGEFLDVDLRCKDGSFGVQKLVLVMHSEYYRRLFLRLDAIGAKTGRPNANACVILEDVEPLDIVNIITYMYEGKVSVMQADIPGFISAAKQLRIEDILCNIPDVEMIQNRSLLNDTPFVGSEEGNRNHGQKRTLIDSLNLVKSKDGKRPKLQANDGASRNQHRTRNCSAKKPPSKTHVQSRDDGSWSSGRESASDHTTDAEDSDSNSSVVDAQTTRIYRPASGTWLVKDSHSHQFAAPVMSSLK</sequence>
<dbReference type="Pfam" id="PF00651">
    <property type="entry name" value="BTB"/>
    <property type="match status" value="1"/>
</dbReference>
<dbReference type="EMBL" id="CAJVCH010571730">
    <property type="protein sequence ID" value="CAG7838375.1"/>
    <property type="molecule type" value="Genomic_DNA"/>
</dbReference>
<dbReference type="AlphaFoldDB" id="A0A8J2LUA7"/>
<accession>A0A8J2LUA7</accession>
<feature type="region of interest" description="Disordered" evidence="1">
    <location>
        <begin position="172"/>
        <end position="248"/>
    </location>
</feature>
<dbReference type="Proteomes" id="UP000708208">
    <property type="component" value="Unassembled WGS sequence"/>
</dbReference>
<dbReference type="SMART" id="SM00225">
    <property type="entry name" value="BTB"/>
    <property type="match status" value="1"/>
</dbReference>
<feature type="region of interest" description="Disordered" evidence="1">
    <location>
        <begin position="1"/>
        <end position="24"/>
    </location>
</feature>
<name>A0A8J2LUA7_9HEXA</name>
<feature type="compositionally biased region" description="Polar residues" evidence="1">
    <location>
        <begin position="237"/>
        <end position="248"/>
    </location>
</feature>